<dbReference type="RefSeq" id="WP_011165842.1">
    <property type="nucleotide sequence ID" value="NC_005363.1"/>
</dbReference>
<evidence type="ECO:0008006" key="4">
    <source>
        <dbReference type="Google" id="ProtNLM"/>
    </source>
</evidence>
<accession>Q6MHM8</accession>
<dbReference type="EMBL" id="BX842655">
    <property type="protein sequence ID" value="CAE78304.1"/>
    <property type="molecule type" value="Genomic_DNA"/>
</dbReference>
<proteinExistence type="predicted"/>
<keyword evidence="3" id="KW-1185">Reference proteome</keyword>
<reference evidence="2 3" key="1">
    <citation type="journal article" date="2004" name="Science">
        <title>A predator unmasked: life cycle of Bdellovibrio bacteriovorus from a genomic perspective.</title>
        <authorList>
            <person name="Rendulic S."/>
            <person name="Jagtap P."/>
            <person name="Rosinus A."/>
            <person name="Eppinger M."/>
            <person name="Baar C."/>
            <person name="Lanz C."/>
            <person name="Keller H."/>
            <person name="Lambert C."/>
            <person name="Evans K.J."/>
            <person name="Goesmann A."/>
            <person name="Meyer F."/>
            <person name="Sockett R.E."/>
            <person name="Schuster S.C."/>
        </authorList>
    </citation>
    <scope>NUCLEOTIDE SEQUENCE [LARGE SCALE GENOMIC DNA]</scope>
    <source>
        <strain evidence="3">ATCC 15356 / DSM 50701 / NCIMB 9529 / HD100</strain>
    </source>
</reference>
<feature type="chain" id="PRO_5004276536" description="Lipoprotein" evidence="1">
    <location>
        <begin position="21"/>
        <end position="128"/>
    </location>
</feature>
<protein>
    <recommendedName>
        <fullName evidence="4">Lipoprotein</fullName>
    </recommendedName>
</protein>
<evidence type="ECO:0000313" key="2">
    <source>
        <dbReference type="EMBL" id="CAE78304.1"/>
    </source>
</evidence>
<evidence type="ECO:0000256" key="1">
    <source>
        <dbReference type="SAM" id="SignalP"/>
    </source>
</evidence>
<dbReference type="Proteomes" id="UP000008080">
    <property type="component" value="Chromosome"/>
</dbReference>
<organism evidence="2 3">
    <name type="scientific">Bdellovibrio bacteriovorus (strain ATCC 15356 / DSM 50701 / NCIMB 9529 / HD100)</name>
    <dbReference type="NCBI Taxonomy" id="264462"/>
    <lineage>
        <taxon>Bacteria</taxon>
        <taxon>Pseudomonadati</taxon>
        <taxon>Bdellovibrionota</taxon>
        <taxon>Bdellovibrionia</taxon>
        <taxon>Bdellovibrionales</taxon>
        <taxon>Pseudobdellovibrionaceae</taxon>
        <taxon>Bdellovibrio</taxon>
    </lineage>
</organism>
<evidence type="ECO:0000313" key="3">
    <source>
        <dbReference type="Proteomes" id="UP000008080"/>
    </source>
</evidence>
<gene>
    <name evidence="2" type="ordered locus">Bd3512</name>
</gene>
<sequence>MKTIQLLSTVLVMSMLTACAGGGGSDEGNAKTNSVDANGYCTQEFITNYNNVLLEFNHLQILLGGIPNEDRILAQMKAAHGACKRLFPQHEGVTCKAEVKYEVTDITSDTFKEGCKKTEEGLKQLGQL</sequence>
<dbReference type="HOGENOM" id="CLU_2116211_0_0_7"/>
<dbReference type="PROSITE" id="PS51257">
    <property type="entry name" value="PROKAR_LIPOPROTEIN"/>
    <property type="match status" value="1"/>
</dbReference>
<dbReference type="AlphaFoldDB" id="Q6MHM8"/>
<dbReference type="GeneID" id="93014319"/>
<keyword evidence="1" id="KW-0732">Signal</keyword>
<dbReference type="KEGG" id="bba:Bd3512"/>
<name>Q6MHM8_BDEBA</name>
<feature type="signal peptide" evidence="1">
    <location>
        <begin position="1"/>
        <end position="20"/>
    </location>
</feature>